<dbReference type="STRING" id="13333.W1PYE1"/>
<dbReference type="HOGENOM" id="CLU_2907079_0_0_1"/>
<dbReference type="Gramene" id="ERN13318">
    <property type="protein sequence ID" value="ERN13318"/>
    <property type="gene ID" value="AMTR_s00041p00087890"/>
</dbReference>
<name>W1PYE1_AMBTC</name>
<evidence type="ECO:0000313" key="4">
    <source>
        <dbReference type="Proteomes" id="UP000017836"/>
    </source>
</evidence>
<gene>
    <name evidence="3" type="ORF">AMTR_s00041p00087890</name>
</gene>
<dbReference type="Proteomes" id="UP000017836">
    <property type="component" value="Unassembled WGS sequence"/>
</dbReference>
<dbReference type="InterPro" id="IPR029016">
    <property type="entry name" value="GAF-like_dom_sf"/>
</dbReference>
<organism evidence="3 4">
    <name type="scientific">Amborella trichopoda</name>
    <dbReference type="NCBI Taxonomy" id="13333"/>
    <lineage>
        <taxon>Eukaryota</taxon>
        <taxon>Viridiplantae</taxon>
        <taxon>Streptophyta</taxon>
        <taxon>Embryophyta</taxon>
        <taxon>Tracheophyta</taxon>
        <taxon>Spermatophyta</taxon>
        <taxon>Magnoliopsida</taxon>
        <taxon>Amborellales</taxon>
        <taxon>Amborellaceae</taxon>
        <taxon>Amborella</taxon>
    </lineage>
</organism>
<reference evidence="4" key="1">
    <citation type="journal article" date="2013" name="Science">
        <title>The Amborella genome and the evolution of flowering plants.</title>
        <authorList>
            <consortium name="Amborella Genome Project"/>
        </authorList>
    </citation>
    <scope>NUCLEOTIDE SEQUENCE [LARGE SCALE GENOMIC DNA]</scope>
</reference>
<dbReference type="SUPFAM" id="SSF55781">
    <property type="entry name" value="GAF domain-like"/>
    <property type="match status" value="1"/>
</dbReference>
<dbReference type="EMBL" id="KI392588">
    <property type="protein sequence ID" value="ERN13318.1"/>
    <property type="molecule type" value="Genomic_DNA"/>
</dbReference>
<feature type="domain" description="Phytochrome chromophore attachment site" evidence="2">
    <location>
        <begin position="1"/>
        <end position="53"/>
    </location>
</feature>
<evidence type="ECO:0000313" key="3">
    <source>
        <dbReference type="EMBL" id="ERN13318.1"/>
    </source>
</evidence>
<keyword evidence="4" id="KW-1185">Reference proteome</keyword>
<comment type="similarity">
    <text evidence="1">Belongs to the phytochrome family.</text>
</comment>
<accession>W1PYE1</accession>
<dbReference type="InterPro" id="IPR016132">
    <property type="entry name" value="Phyto_chromo_attachment"/>
</dbReference>
<evidence type="ECO:0000259" key="2">
    <source>
        <dbReference type="PROSITE" id="PS50046"/>
    </source>
</evidence>
<evidence type="ECO:0000256" key="1">
    <source>
        <dbReference type="ARBA" id="ARBA00008235"/>
    </source>
</evidence>
<sequence>MVEDVGEFTGYDRVMVYKSHEDELGEVVAEIRRSDLKPYLGLHYPATDMPHASSTRREHMLL</sequence>
<proteinExistence type="inferred from homology"/>
<protein>
    <recommendedName>
        <fullName evidence="2">Phytochrome chromophore attachment site domain-containing protein</fullName>
    </recommendedName>
</protein>
<dbReference type="Gene3D" id="3.30.450.40">
    <property type="match status" value="1"/>
</dbReference>
<dbReference type="PROSITE" id="PS50046">
    <property type="entry name" value="PHYTOCHROME_2"/>
    <property type="match status" value="1"/>
</dbReference>
<dbReference type="AlphaFoldDB" id="W1PYE1"/>